<feature type="transmembrane region" description="Helical" evidence="1">
    <location>
        <begin position="12"/>
        <end position="34"/>
    </location>
</feature>
<dbReference type="EMBL" id="MEUB01000027">
    <property type="protein sequence ID" value="OGC22526.1"/>
    <property type="molecule type" value="Genomic_DNA"/>
</dbReference>
<protein>
    <recommendedName>
        <fullName evidence="4">YrhK domain-containing protein</fullName>
    </recommendedName>
</protein>
<proteinExistence type="predicted"/>
<accession>A0A1F4SQ15</accession>
<organism evidence="2 3">
    <name type="scientific">candidate division WOR-1 bacterium RIFOXYB2_FULL_37_13</name>
    <dbReference type="NCBI Taxonomy" id="1802579"/>
    <lineage>
        <taxon>Bacteria</taxon>
        <taxon>Bacillati</taxon>
        <taxon>Saganbacteria</taxon>
    </lineage>
</organism>
<keyword evidence="1" id="KW-0812">Transmembrane</keyword>
<evidence type="ECO:0000256" key="1">
    <source>
        <dbReference type="SAM" id="Phobius"/>
    </source>
</evidence>
<reference evidence="2 3" key="1">
    <citation type="journal article" date="2016" name="Nat. Commun.">
        <title>Thousands of microbial genomes shed light on interconnected biogeochemical processes in an aquifer system.</title>
        <authorList>
            <person name="Anantharaman K."/>
            <person name="Brown C.T."/>
            <person name="Hug L.A."/>
            <person name="Sharon I."/>
            <person name="Castelle C.J."/>
            <person name="Probst A.J."/>
            <person name="Thomas B.C."/>
            <person name="Singh A."/>
            <person name="Wilkins M.J."/>
            <person name="Karaoz U."/>
            <person name="Brodie E.L."/>
            <person name="Williams K.H."/>
            <person name="Hubbard S.S."/>
            <person name="Banfield J.F."/>
        </authorList>
    </citation>
    <scope>NUCLEOTIDE SEQUENCE [LARGE SCALE GENOMIC DNA]</scope>
</reference>
<dbReference type="Proteomes" id="UP000178417">
    <property type="component" value="Unassembled WGS sequence"/>
</dbReference>
<name>A0A1F4SQ15_UNCSA</name>
<feature type="transmembrane region" description="Helical" evidence="1">
    <location>
        <begin position="40"/>
        <end position="64"/>
    </location>
</feature>
<dbReference type="AlphaFoldDB" id="A0A1F4SQ15"/>
<sequence>MKKFSNKQLDRISEIAGNIAVAWFSAGVISPLFIHSQSLLNFIFTFGMSIIMAISSFTVSLVLLEETNNA</sequence>
<comment type="caution">
    <text evidence="2">The sequence shown here is derived from an EMBL/GenBank/DDBJ whole genome shotgun (WGS) entry which is preliminary data.</text>
</comment>
<keyword evidence="1" id="KW-1133">Transmembrane helix</keyword>
<keyword evidence="1" id="KW-0472">Membrane</keyword>
<gene>
    <name evidence="2" type="ORF">A2310_07140</name>
</gene>
<evidence type="ECO:0000313" key="2">
    <source>
        <dbReference type="EMBL" id="OGC22526.1"/>
    </source>
</evidence>
<evidence type="ECO:0000313" key="3">
    <source>
        <dbReference type="Proteomes" id="UP000178417"/>
    </source>
</evidence>
<evidence type="ECO:0008006" key="4">
    <source>
        <dbReference type="Google" id="ProtNLM"/>
    </source>
</evidence>